<keyword evidence="3" id="KW-0732">Signal</keyword>
<evidence type="ECO:0000313" key="6">
    <source>
        <dbReference type="Proteomes" id="UP001352263"/>
    </source>
</evidence>
<protein>
    <recommendedName>
        <fullName evidence="2">Curli production assembly/transport component CsgF</fullName>
    </recommendedName>
</protein>
<accession>A0ABU6J3V1</accession>
<keyword evidence="6" id="KW-1185">Reference proteome</keyword>
<evidence type="ECO:0000256" key="2">
    <source>
        <dbReference type="ARBA" id="ARBA00014031"/>
    </source>
</evidence>
<dbReference type="RefSeq" id="WP_326504629.1">
    <property type="nucleotide sequence ID" value="NZ_JAWIIV010000001.1"/>
</dbReference>
<feature type="compositionally biased region" description="Basic and acidic residues" evidence="4">
    <location>
        <begin position="76"/>
        <end position="88"/>
    </location>
</feature>
<comment type="caution">
    <text evidence="5">The sequence shown here is derived from an EMBL/GenBank/DDBJ whole genome shotgun (WGS) entry which is preliminary data.</text>
</comment>
<evidence type="ECO:0000256" key="3">
    <source>
        <dbReference type="ARBA" id="ARBA00022729"/>
    </source>
</evidence>
<gene>
    <name evidence="5" type="ORF">RY831_01860</name>
</gene>
<dbReference type="Pfam" id="PF10614">
    <property type="entry name" value="CsgF"/>
    <property type="match status" value="1"/>
</dbReference>
<name>A0ABU6J3V1_9BURK</name>
<dbReference type="Proteomes" id="UP001352263">
    <property type="component" value="Unassembled WGS sequence"/>
</dbReference>
<sequence length="164" mass="17184">MKKNGDFHSVETRSKIITIRSMTASNMTIVLAGLVASLAAPAGKATELIYTPINPAFGGNPNNGPAMLATASAQNKHKDPEEEARRNLSETPLQNFNETLQRSVLSRIASAATGQVLDAGGRLIPGTVDSANFRISVNDIGGGSLEIVTTDKTTGVSTSFQVSQ</sequence>
<dbReference type="EMBL" id="JAWIIV010000001">
    <property type="protein sequence ID" value="MEC4717884.1"/>
    <property type="molecule type" value="Genomic_DNA"/>
</dbReference>
<dbReference type="InterPro" id="IPR018893">
    <property type="entry name" value="T8SS_CsgF"/>
</dbReference>
<proteinExistence type="predicted"/>
<comment type="function">
    <text evidence="1">May be involved in the biogenesis of curli organelles.</text>
</comment>
<evidence type="ECO:0000256" key="1">
    <source>
        <dbReference type="ARBA" id="ARBA00003989"/>
    </source>
</evidence>
<organism evidence="5 6">
    <name type="scientific">Noviherbaspirillum album</name>
    <dbReference type="NCBI Taxonomy" id="3080276"/>
    <lineage>
        <taxon>Bacteria</taxon>
        <taxon>Pseudomonadati</taxon>
        <taxon>Pseudomonadota</taxon>
        <taxon>Betaproteobacteria</taxon>
        <taxon>Burkholderiales</taxon>
        <taxon>Oxalobacteraceae</taxon>
        <taxon>Noviherbaspirillum</taxon>
    </lineage>
</organism>
<feature type="region of interest" description="Disordered" evidence="4">
    <location>
        <begin position="61"/>
        <end position="92"/>
    </location>
</feature>
<reference evidence="5 6" key="1">
    <citation type="submission" date="2023-10" db="EMBL/GenBank/DDBJ databases">
        <title>Noviherbaspirillum sp. CPCC 100848 genome assembly.</title>
        <authorList>
            <person name="Li X.Y."/>
            <person name="Fang X.M."/>
        </authorList>
    </citation>
    <scope>NUCLEOTIDE SEQUENCE [LARGE SCALE GENOMIC DNA]</scope>
    <source>
        <strain evidence="5 6">CPCC 100848</strain>
    </source>
</reference>
<evidence type="ECO:0000256" key="4">
    <source>
        <dbReference type="SAM" id="MobiDB-lite"/>
    </source>
</evidence>
<evidence type="ECO:0000313" key="5">
    <source>
        <dbReference type="EMBL" id="MEC4717884.1"/>
    </source>
</evidence>